<dbReference type="EMBL" id="QEKH01000017">
    <property type="protein sequence ID" value="PVY40301.1"/>
    <property type="molecule type" value="Genomic_DNA"/>
</dbReference>
<protein>
    <submittedName>
        <fullName evidence="1">Uncharacterized protein</fullName>
    </submittedName>
</protein>
<keyword evidence="2" id="KW-1185">Reference proteome</keyword>
<proteinExistence type="predicted"/>
<dbReference type="AlphaFoldDB" id="A0A2U1AVC3"/>
<reference evidence="1 2" key="1">
    <citation type="submission" date="2018-04" db="EMBL/GenBank/DDBJ databases">
        <title>Genomic Encyclopedia of Type Strains, Phase IV (KMG-IV): sequencing the most valuable type-strain genomes for metagenomic binning, comparative biology and taxonomic classification.</title>
        <authorList>
            <person name="Goeker M."/>
        </authorList>
    </citation>
    <scope>NUCLEOTIDE SEQUENCE [LARGE SCALE GENOMIC DNA]</scope>
    <source>
        <strain evidence="1 2">DSM 14823</strain>
    </source>
</reference>
<name>A0A2U1AVC3_9BACT</name>
<evidence type="ECO:0000313" key="2">
    <source>
        <dbReference type="Proteomes" id="UP000245959"/>
    </source>
</evidence>
<sequence>MKKNVKNITDILESESVGIEIVHQELEVEFLDKQNGLVVSELNADEKEIIEKSLRSGKIQLSEDRKITVTITDKILEKYFIGITDDVLEKARKAEEQARQRMAEKTLDF</sequence>
<dbReference type="Proteomes" id="UP000245959">
    <property type="component" value="Unassembled WGS sequence"/>
</dbReference>
<organism evidence="1 2">
    <name type="scientific">Victivallis vadensis</name>
    <dbReference type="NCBI Taxonomy" id="172901"/>
    <lineage>
        <taxon>Bacteria</taxon>
        <taxon>Pseudomonadati</taxon>
        <taxon>Lentisphaerota</taxon>
        <taxon>Lentisphaeria</taxon>
        <taxon>Victivallales</taxon>
        <taxon>Victivallaceae</taxon>
        <taxon>Victivallis</taxon>
    </lineage>
</organism>
<accession>A0A2U1AVC3</accession>
<gene>
    <name evidence="1" type="ORF">C8D82_11720</name>
</gene>
<comment type="caution">
    <text evidence="1">The sequence shown here is derived from an EMBL/GenBank/DDBJ whole genome shotgun (WGS) entry which is preliminary data.</text>
</comment>
<evidence type="ECO:0000313" key="1">
    <source>
        <dbReference type="EMBL" id="PVY40301.1"/>
    </source>
</evidence>